<name>A0A5M3T912_LIMPL</name>
<dbReference type="RefSeq" id="WP_006617177.1">
    <property type="nucleotide sequence ID" value="NZ_BIMW01000156.1"/>
</dbReference>
<dbReference type="GO" id="GO:0016301">
    <property type="term" value="F:kinase activity"/>
    <property type="evidence" value="ECO:0007669"/>
    <property type="project" value="UniProtKB-KW"/>
</dbReference>
<evidence type="ECO:0000256" key="5">
    <source>
        <dbReference type="ARBA" id="ARBA00022679"/>
    </source>
</evidence>
<dbReference type="SUPFAM" id="SSF47384">
    <property type="entry name" value="Homodimeric domain of signal transducing histidine kinase"/>
    <property type="match status" value="1"/>
</dbReference>
<keyword evidence="8" id="KW-0175">Coiled coil</keyword>
<dbReference type="PANTHER" id="PTHR43047">
    <property type="entry name" value="TWO-COMPONENT HISTIDINE PROTEIN KINASE"/>
    <property type="match status" value="1"/>
</dbReference>
<dbReference type="Gene3D" id="3.30.565.10">
    <property type="entry name" value="Histidine kinase-like ATPase, C-terminal domain"/>
    <property type="match status" value="1"/>
</dbReference>
<evidence type="ECO:0000256" key="2">
    <source>
        <dbReference type="ARBA" id="ARBA00004370"/>
    </source>
</evidence>
<keyword evidence="4" id="KW-0597">Phosphoprotein</keyword>
<dbReference type="PRINTS" id="PR00344">
    <property type="entry name" value="BCTRLSENSOR"/>
</dbReference>
<proteinExistence type="predicted"/>
<feature type="domain" description="Histidine kinase" evidence="10">
    <location>
        <begin position="329"/>
        <end position="568"/>
    </location>
</feature>
<comment type="caution">
    <text evidence="12">The sequence shown here is derived from an EMBL/GenBank/DDBJ whole genome shotgun (WGS) entry which is preliminary data.</text>
</comment>
<evidence type="ECO:0000313" key="13">
    <source>
        <dbReference type="Proteomes" id="UP000326169"/>
    </source>
</evidence>
<dbReference type="Pfam" id="PF02518">
    <property type="entry name" value="HATPase_c"/>
    <property type="match status" value="1"/>
</dbReference>
<feature type="coiled-coil region" evidence="8">
    <location>
        <begin position="288"/>
        <end position="322"/>
    </location>
</feature>
<dbReference type="Gene3D" id="6.10.340.10">
    <property type="match status" value="1"/>
</dbReference>
<accession>A0A5M3T912</accession>
<evidence type="ECO:0000256" key="4">
    <source>
        <dbReference type="ARBA" id="ARBA00022553"/>
    </source>
</evidence>
<keyword evidence="5" id="KW-0808">Transferase</keyword>
<dbReference type="SMART" id="SM00304">
    <property type="entry name" value="HAMP"/>
    <property type="match status" value="1"/>
</dbReference>
<dbReference type="SMART" id="SM00388">
    <property type="entry name" value="HisKA"/>
    <property type="match status" value="1"/>
</dbReference>
<gene>
    <name evidence="12" type="primary">hepK</name>
    <name evidence="12" type="ORF">NIES46_40200</name>
</gene>
<evidence type="ECO:0000256" key="7">
    <source>
        <dbReference type="ARBA" id="ARBA00023012"/>
    </source>
</evidence>
<dbReference type="InterPro" id="IPR036890">
    <property type="entry name" value="HATPase_C_sf"/>
</dbReference>
<organism evidence="12 13">
    <name type="scientific">Limnospira platensis NIES-46</name>
    <dbReference type="NCBI Taxonomy" id="1236695"/>
    <lineage>
        <taxon>Bacteria</taxon>
        <taxon>Bacillati</taxon>
        <taxon>Cyanobacteriota</taxon>
        <taxon>Cyanophyceae</taxon>
        <taxon>Oscillatoriophycideae</taxon>
        <taxon>Oscillatoriales</taxon>
        <taxon>Sirenicapillariaceae</taxon>
        <taxon>Limnospira</taxon>
    </lineage>
</organism>
<evidence type="ECO:0000256" key="1">
    <source>
        <dbReference type="ARBA" id="ARBA00000085"/>
    </source>
</evidence>
<comment type="catalytic activity">
    <reaction evidence="1">
        <text>ATP + protein L-histidine = ADP + protein N-phospho-L-histidine.</text>
        <dbReference type="EC" id="2.7.13.3"/>
    </reaction>
</comment>
<sequence>MPQTSPKPNSSNTLTPWGLSLPFFNNLGIRQKISSGYMIVLGVAVGGVLTGFVVNTVLTNNSNKQFKINHNQAHFLINLDTNIFDLKDQQKKLVNNINNPDKILIIISQIRSEIFQLQLALNNWQEVPSTTDPKIQPDYQRLQEILQDYSSAIAIYTEEINRIFQATETGNNSPENQQILQQSLNNFNNSPAATNLYNLSGEALQLAVNFRDRADLALVELQTGQSIARNIILISLLTAIVLGWLLAKYTGQAIADPIEQMISIADQVGEDSDFALRIPLTEDQNTEIGKLTTTLNQLIKRVAQYTEELQKAKIAAEAANRSKSVFLANMSHELRTPLNAIIGYSEMLHEESKDLGYDDFLPDLERIQTAGKHLLDMISDILDISKIEAGHVTLYLEDFAVQQLIDDVVATATPLTEKNQNALKVKTAKDLGTMYADLPKVRQVLLNLLSNASKFTDKGTITLQVQRVTKIPNEWKKDTSNAERFASAKTQYLVFQVKDTGIGMNQEQVQHIFKAFIQADASTTKRFGGTGLGLAISQRLCEILGGGIYVKSREGVGSTFVVWLPVHVSGQYL</sequence>
<evidence type="ECO:0000259" key="10">
    <source>
        <dbReference type="PROSITE" id="PS50109"/>
    </source>
</evidence>
<keyword evidence="9" id="KW-0812">Transmembrane</keyword>
<evidence type="ECO:0000313" key="12">
    <source>
        <dbReference type="EMBL" id="GCE95954.1"/>
    </source>
</evidence>
<protein>
    <recommendedName>
        <fullName evidence="3">histidine kinase</fullName>
        <ecNumber evidence="3">2.7.13.3</ecNumber>
    </recommendedName>
</protein>
<comment type="subcellular location">
    <subcellularLocation>
        <location evidence="2">Membrane</location>
    </subcellularLocation>
</comment>
<keyword evidence="9" id="KW-1133">Transmembrane helix</keyword>
<dbReference type="InterPro" id="IPR036097">
    <property type="entry name" value="HisK_dim/P_sf"/>
</dbReference>
<dbReference type="Gene3D" id="1.10.287.130">
    <property type="match status" value="1"/>
</dbReference>
<evidence type="ECO:0000256" key="6">
    <source>
        <dbReference type="ARBA" id="ARBA00022777"/>
    </source>
</evidence>
<keyword evidence="13" id="KW-1185">Reference proteome</keyword>
<keyword evidence="6 12" id="KW-0418">Kinase</keyword>
<dbReference type="PROSITE" id="PS50109">
    <property type="entry name" value="HIS_KIN"/>
    <property type="match status" value="1"/>
</dbReference>
<feature type="domain" description="HAMP" evidence="11">
    <location>
        <begin position="252"/>
        <end position="307"/>
    </location>
</feature>
<dbReference type="PROSITE" id="PS50885">
    <property type="entry name" value="HAMP"/>
    <property type="match status" value="1"/>
</dbReference>
<dbReference type="CDD" id="cd06225">
    <property type="entry name" value="HAMP"/>
    <property type="match status" value="1"/>
</dbReference>
<dbReference type="InterPro" id="IPR005467">
    <property type="entry name" value="His_kinase_dom"/>
</dbReference>
<dbReference type="Proteomes" id="UP000326169">
    <property type="component" value="Unassembled WGS sequence"/>
</dbReference>
<feature type="transmembrane region" description="Helical" evidence="9">
    <location>
        <begin position="227"/>
        <end position="247"/>
    </location>
</feature>
<dbReference type="Pfam" id="PF00512">
    <property type="entry name" value="HisKA"/>
    <property type="match status" value="1"/>
</dbReference>
<dbReference type="EMBL" id="BIMW01000156">
    <property type="protein sequence ID" value="GCE95954.1"/>
    <property type="molecule type" value="Genomic_DNA"/>
</dbReference>
<dbReference type="InterPro" id="IPR003594">
    <property type="entry name" value="HATPase_dom"/>
</dbReference>
<dbReference type="EC" id="2.7.13.3" evidence="3"/>
<dbReference type="CDD" id="cd16922">
    <property type="entry name" value="HATPase_EvgS-ArcB-TorS-like"/>
    <property type="match status" value="1"/>
</dbReference>
<dbReference type="InterPro" id="IPR003660">
    <property type="entry name" value="HAMP_dom"/>
</dbReference>
<keyword evidence="9" id="KW-0472">Membrane</keyword>
<evidence type="ECO:0000256" key="9">
    <source>
        <dbReference type="SAM" id="Phobius"/>
    </source>
</evidence>
<evidence type="ECO:0000256" key="8">
    <source>
        <dbReference type="SAM" id="Coils"/>
    </source>
</evidence>
<evidence type="ECO:0000256" key="3">
    <source>
        <dbReference type="ARBA" id="ARBA00012438"/>
    </source>
</evidence>
<dbReference type="InterPro" id="IPR004358">
    <property type="entry name" value="Sig_transdc_His_kin-like_C"/>
</dbReference>
<dbReference type="GeneID" id="301684793"/>
<dbReference type="SMART" id="SM00387">
    <property type="entry name" value="HATPase_c"/>
    <property type="match status" value="1"/>
</dbReference>
<dbReference type="InterPro" id="IPR003661">
    <property type="entry name" value="HisK_dim/P_dom"/>
</dbReference>
<evidence type="ECO:0000259" key="11">
    <source>
        <dbReference type="PROSITE" id="PS50885"/>
    </source>
</evidence>
<dbReference type="CDD" id="cd00082">
    <property type="entry name" value="HisKA"/>
    <property type="match status" value="1"/>
</dbReference>
<reference evidence="12 13" key="1">
    <citation type="journal article" date="2019" name="J Genomics">
        <title>The Draft Genome of a Hydrogen-producing Cyanobacterium, Arthrospira platensis NIES-46.</title>
        <authorList>
            <person name="Suzuki S."/>
            <person name="Yamaguchi H."/>
            <person name="Kawachi M."/>
        </authorList>
    </citation>
    <scope>NUCLEOTIDE SEQUENCE [LARGE SCALE GENOMIC DNA]</scope>
    <source>
        <strain evidence="12 13">NIES-46</strain>
    </source>
</reference>
<keyword evidence="7" id="KW-0902">Two-component regulatory system</keyword>
<dbReference type="PANTHER" id="PTHR43047:SF63">
    <property type="entry name" value="HISTIDINE KINASE"/>
    <property type="match status" value="1"/>
</dbReference>
<dbReference type="SUPFAM" id="SSF55874">
    <property type="entry name" value="ATPase domain of HSP90 chaperone/DNA topoisomerase II/histidine kinase"/>
    <property type="match status" value="1"/>
</dbReference>
<feature type="transmembrane region" description="Helical" evidence="9">
    <location>
        <begin position="37"/>
        <end position="58"/>
    </location>
</feature>